<dbReference type="InterPro" id="IPR013210">
    <property type="entry name" value="LRR_N_plant-typ"/>
</dbReference>
<protein>
    <recommendedName>
        <fullName evidence="5">Leucine-rich repeat-containing N-terminal plant-type domain-containing protein</fullName>
    </recommendedName>
</protein>
<organism evidence="6 7">
    <name type="scientific">Vanilla planifolia</name>
    <name type="common">Vanilla</name>
    <dbReference type="NCBI Taxonomy" id="51239"/>
    <lineage>
        <taxon>Eukaryota</taxon>
        <taxon>Viridiplantae</taxon>
        <taxon>Streptophyta</taxon>
        <taxon>Embryophyta</taxon>
        <taxon>Tracheophyta</taxon>
        <taxon>Spermatophyta</taxon>
        <taxon>Magnoliopsida</taxon>
        <taxon>Liliopsida</taxon>
        <taxon>Asparagales</taxon>
        <taxon>Orchidaceae</taxon>
        <taxon>Vanilloideae</taxon>
        <taxon>Vanilleae</taxon>
        <taxon>Vanilla</taxon>
    </lineage>
</organism>
<dbReference type="InterPro" id="IPR051848">
    <property type="entry name" value="PGIP"/>
</dbReference>
<evidence type="ECO:0000256" key="3">
    <source>
        <dbReference type="ARBA" id="ARBA00022737"/>
    </source>
</evidence>
<feature type="region of interest" description="Disordered" evidence="4">
    <location>
        <begin position="182"/>
        <end position="207"/>
    </location>
</feature>
<dbReference type="AlphaFoldDB" id="A0A835QTA3"/>
<dbReference type="Proteomes" id="UP000636800">
    <property type="component" value="Chromosome 7"/>
</dbReference>
<evidence type="ECO:0000313" key="7">
    <source>
        <dbReference type="Proteomes" id="UP000636800"/>
    </source>
</evidence>
<evidence type="ECO:0000256" key="1">
    <source>
        <dbReference type="ARBA" id="ARBA00004196"/>
    </source>
</evidence>
<dbReference type="InterPro" id="IPR032675">
    <property type="entry name" value="LRR_dom_sf"/>
</dbReference>
<sequence length="207" mass="22800">MNLERRVEGWNKHIRRILGRPWGFLIGPELTTAQSCISLVNKIQKIFLSADRFNAGIKPAVNVLSAFTSWTESDPYCCNWKGVGCDPFFPVSGLFMINDSSLVGEIPAAVGDLANVFVVEFYNLPGLTGSIPSSLATLRRLLLLNLHHNSLSGSIPSMPFLRYLNLSFNSFEFGRLGNESDCPGYEPQQDHGIHPGSGEPDAWSNEA</sequence>
<dbReference type="SUPFAM" id="SSF52058">
    <property type="entry name" value="L domain-like"/>
    <property type="match status" value="1"/>
</dbReference>
<accession>A0A835QTA3</accession>
<evidence type="ECO:0000313" key="6">
    <source>
        <dbReference type="EMBL" id="KAG0474168.1"/>
    </source>
</evidence>
<dbReference type="EMBL" id="JADCNL010000007">
    <property type="protein sequence ID" value="KAG0474168.1"/>
    <property type="molecule type" value="Genomic_DNA"/>
</dbReference>
<dbReference type="Gene3D" id="3.80.10.10">
    <property type="entry name" value="Ribonuclease Inhibitor"/>
    <property type="match status" value="1"/>
</dbReference>
<dbReference type="PANTHER" id="PTHR48059:SF4">
    <property type="entry name" value="POLYGALACTURONASE INHIBITOR 1-RELATED"/>
    <property type="match status" value="1"/>
</dbReference>
<name>A0A835QTA3_VANPL</name>
<reference evidence="6 7" key="1">
    <citation type="journal article" date="2020" name="Nat. Food">
        <title>A phased Vanilla planifolia genome enables genetic improvement of flavour and production.</title>
        <authorList>
            <person name="Hasing T."/>
            <person name="Tang H."/>
            <person name="Brym M."/>
            <person name="Khazi F."/>
            <person name="Huang T."/>
            <person name="Chambers A.H."/>
        </authorList>
    </citation>
    <scope>NUCLEOTIDE SEQUENCE [LARGE SCALE GENOMIC DNA]</scope>
    <source>
        <tissue evidence="6">Leaf</tissue>
    </source>
</reference>
<evidence type="ECO:0000256" key="2">
    <source>
        <dbReference type="ARBA" id="ARBA00022614"/>
    </source>
</evidence>
<keyword evidence="3" id="KW-0677">Repeat</keyword>
<comment type="caution">
    <text evidence="6">The sequence shown here is derived from an EMBL/GenBank/DDBJ whole genome shotgun (WGS) entry which is preliminary data.</text>
</comment>
<proteinExistence type="predicted"/>
<evidence type="ECO:0000259" key="5">
    <source>
        <dbReference type="Pfam" id="PF08263"/>
    </source>
</evidence>
<dbReference type="Pfam" id="PF08263">
    <property type="entry name" value="LRRNT_2"/>
    <property type="match status" value="1"/>
</dbReference>
<feature type="domain" description="Leucine-rich repeat-containing N-terminal plant-type" evidence="5">
    <location>
        <begin position="64"/>
        <end position="86"/>
    </location>
</feature>
<gene>
    <name evidence="6" type="ORF">HPP92_016025</name>
</gene>
<keyword evidence="2" id="KW-0433">Leucine-rich repeat</keyword>
<comment type="subcellular location">
    <subcellularLocation>
        <location evidence="1">Cell envelope</location>
    </subcellularLocation>
</comment>
<evidence type="ECO:0000256" key="4">
    <source>
        <dbReference type="SAM" id="MobiDB-lite"/>
    </source>
</evidence>
<keyword evidence="7" id="KW-1185">Reference proteome</keyword>
<dbReference type="PANTHER" id="PTHR48059">
    <property type="entry name" value="POLYGALACTURONASE INHIBITOR 1"/>
    <property type="match status" value="1"/>
</dbReference>